<evidence type="ECO:0000313" key="2">
    <source>
        <dbReference type="EMBL" id="MBE5035228.1"/>
    </source>
</evidence>
<dbReference type="SUPFAM" id="SSF50891">
    <property type="entry name" value="Cyclophilin-like"/>
    <property type="match status" value="1"/>
</dbReference>
<accession>A0ABR9QWH5</accession>
<keyword evidence="3" id="KW-1185">Reference proteome</keyword>
<dbReference type="EMBL" id="JADCKA010000003">
    <property type="protein sequence ID" value="MBE5035228.1"/>
    <property type="molecule type" value="Genomic_DNA"/>
</dbReference>
<name>A0ABR9QWH5_9FIRM</name>
<evidence type="ECO:0000313" key="3">
    <source>
        <dbReference type="Proteomes" id="UP001516588"/>
    </source>
</evidence>
<gene>
    <name evidence="2" type="ORF">INF20_02905</name>
</gene>
<dbReference type="Pfam" id="PF18050">
    <property type="entry name" value="Cyclophil_like2"/>
    <property type="match status" value="1"/>
</dbReference>
<protein>
    <recommendedName>
        <fullName evidence="1">Cyclophilin-like domain-containing protein</fullName>
    </recommendedName>
</protein>
<sequence>MIRISSEDAYIIYELNDSTAARQLYDQLPLLVEVDDFSTNEKIFYPMEELDPEDTPLAAGGIGVLAYYAPWGDVVLFYDSFSGNDSLFQLGTIVEGEEDIYRLSGTIELKVYE</sequence>
<reference evidence="2 3" key="1">
    <citation type="submission" date="2020-10" db="EMBL/GenBank/DDBJ databases">
        <title>ChiBAC.</title>
        <authorList>
            <person name="Zenner C."/>
            <person name="Hitch T.C.A."/>
            <person name="Clavel T."/>
        </authorList>
    </citation>
    <scope>NUCLEOTIDE SEQUENCE [LARGE SCALE GENOMIC DNA]</scope>
    <source>
        <strain evidence="2 3">DSM 108706</strain>
    </source>
</reference>
<dbReference type="InterPro" id="IPR041183">
    <property type="entry name" value="Cyclophilin-like"/>
</dbReference>
<organism evidence="2 3">
    <name type="scientific">Gallibacter intestinalis</name>
    <dbReference type="NCBI Taxonomy" id="2779356"/>
    <lineage>
        <taxon>Bacteria</taxon>
        <taxon>Bacillati</taxon>
        <taxon>Bacillota</taxon>
        <taxon>Clostridia</taxon>
        <taxon>Eubacteriales</taxon>
        <taxon>Eubacteriaceae</taxon>
        <taxon>Gallibacter</taxon>
    </lineage>
</organism>
<feature type="domain" description="Cyclophilin-like" evidence="1">
    <location>
        <begin position="7"/>
        <end position="110"/>
    </location>
</feature>
<comment type="caution">
    <text evidence="2">The sequence shown here is derived from an EMBL/GenBank/DDBJ whole genome shotgun (WGS) entry which is preliminary data.</text>
</comment>
<proteinExistence type="predicted"/>
<dbReference type="Proteomes" id="UP001516588">
    <property type="component" value="Unassembled WGS sequence"/>
</dbReference>
<dbReference type="Gene3D" id="2.40.100.20">
    <property type="match status" value="1"/>
</dbReference>
<dbReference type="InterPro" id="IPR029000">
    <property type="entry name" value="Cyclophilin-like_dom_sf"/>
</dbReference>
<evidence type="ECO:0000259" key="1">
    <source>
        <dbReference type="Pfam" id="PF18050"/>
    </source>
</evidence>